<feature type="compositionally biased region" description="Basic and acidic residues" evidence="1">
    <location>
        <begin position="11"/>
        <end position="29"/>
    </location>
</feature>
<dbReference type="PANTHER" id="PTHR46582:SF1">
    <property type="entry name" value="ZINC FINGER CCCH DOMAIN-CONTAINING PROTEIN 18"/>
    <property type="match status" value="1"/>
</dbReference>
<protein>
    <submittedName>
        <fullName evidence="2">Zinc finger CCCH domain-containing protein 18</fullName>
    </submittedName>
</protein>
<proteinExistence type="predicted"/>
<dbReference type="GO" id="GO:0003723">
    <property type="term" value="F:RNA binding"/>
    <property type="evidence" value="ECO:0007669"/>
    <property type="project" value="TreeGrafter"/>
</dbReference>
<keyword evidence="3" id="KW-1185">Reference proteome</keyword>
<sequence>MFAAPKPPSQAKEEESSSVDKERPREVRRYIPEPVGYESAWERGLRHAKEMMKRANKRKETDADFEEKRFNLSLGQAELDRENDYYTRPASPVYKPSDEVIEYLDPYEKQAIRHFRGGHFENFEVRYKVDQSSYPNRGPEHIRSRRDKFEREVTERVPPRKMRASSPVIIEKHKPVKEKRYPRPTYGGKDDRSQETPVGKGEAEVWADPWARRRTPVKRAKKVSRNRSYSSGSSSGSSRSSRSSSYSSYSRSGSRSTSRSRSSRSSSRSITPPVHPRQQRATMNRGGMRGGRGRGFDRGGGRGGGPPRNFYQQQYSQPPNPPPNHPLAPDVNFLRQNQMGHPGGFPPNRRGRGRDENRFANPRQQNMRNIHQASNDRAPPMQFKQEPRDKNQDTKEKTIPIQRNTNARPNQIDTKERIIPIQRNTNTRPNQIDAKERVDMFGRTIRKDVMRSPSKSPKRHPPKPHGRRRFSLSPSRSGSGSRSGSSSSSGSSGSRSRVASHSSRSGSRSSKSRSRSRSSSGSSVALPPNPATNKKKGERPRRPVVPPAHPPGTVAGQKQQIKLTLKKPGAAPVKQIDRPVLDVDDDSGESDTDARILKKRKIDVPPANPPPAKKPRAPSPTAIASMTTGTNSGSTADGFFNKRTPSGGVEGLVQQTRL</sequence>
<evidence type="ECO:0000256" key="1">
    <source>
        <dbReference type="SAM" id="MobiDB-lite"/>
    </source>
</evidence>
<reference evidence="2 3" key="1">
    <citation type="journal article" date="2019" name="PLoS Biol.">
        <title>Sex chromosomes control vertical transmission of feminizing Wolbachia symbionts in an isopod.</title>
        <authorList>
            <person name="Becking T."/>
            <person name="Chebbi M.A."/>
            <person name="Giraud I."/>
            <person name="Moumen B."/>
            <person name="Laverre T."/>
            <person name="Caubet Y."/>
            <person name="Peccoud J."/>
            <person name="Gilbert C."/>
            <person name="Cordaux R."/>
        </authorList>
    </citation>
    <scope>NUCLEOTIDE SEQUENCE [LARGE SCALE GENOMIC DNA]</scope>
    <source>
        <strain evidence="2">ANa2</strain>
        <tissue evidence="2">Whole body excluding digestive tract and cuticle</tissue>
    </source>
</reference>
<feature type="region of interest" description="Disordered" evidence="1">
    <location>
        <begin position="131"/>
        <end position="658"/>
    </location>
</feature>
<dbReference type="InterPro" id="IPR052647">
    <property type="entry name" value="Zinc_finger_CCCH-type"/>
</dbReference>
<feature type="compositionally biased region" description="Basic and acidic residues" evidence="1">
    <location>
        <begin position="170"/>
        <end position="181"/>
    </location>
</feature>
<feature type="compositionally biased region" description="Low complexity" evidence="1">
    <location>
        <begin position="226"/>
        <end position="269"/>
    </location>
</feature>
<dbReference type="GO" id="GO:0071011">
    <property type="term" value="C:precatalytic spliceosome"/>
    <property type="evidence" value="ECO:0007669"/>
    <property type="project" value="TreeGrafter"/>
</dbReference>
<feature type="region of interest" description="Disordered" evidence="1">
    <location>
        <begin position="1"/>
        <end position="29"/>
    </location>
</feature>
<feature type="compositionally biased region" description="Basic and acidic residues" evidence="1">
    <location>
        <begin position="433"/>
        <end position="450"/>
    </location>
</feature>
<evidence type="ECO:0000313" key="3">
    <source>
        <dbReference type="Proteomes" id="UP000326759"/>
    </source>
</evidence>
<organism evidence="2 3">
    <name type="scientific">Armadillidium nasatum</name>
    <dbReference type="NCBI Taxonomy" id="96803"/>
    <lineage>
        <taxon>Eukaryota</taxon>
        <taxon>Metazoa</taxon>
        <taxon>Ecdysozoa</taxon>
        <taxon>Arthropoda</taxon>
        <taxon>Crustacea</taxon>
        <taxon>Multicrustacea</taxon>
        <taxon>Malacostraca</taxon>
        <taxon>Eumalacostraca</taxon>
        <taxon>Peracarida</taxon>
        <taxon>Isopoda</taxon>
        <taxon>Oniscidea</taxon>
        <taxon>Crinocheta</taxon>
        <taxon>Armadillidiidae</taxon>
        <taxon>Armadillidium</taxon>
    </lineage>
</organism>
<feature type="compositionally biased region" description="Polar residues" evidence="1">
    <location>
        <begin position="624"/>
        <end position="635"/>
    </location>
</feature>
<name>A0A5N5STA6_9CRUS</name>
<comment type="caution">
    <text evidence="2">The sequence shown here is derived from an EMBL/GenBank/DDBJ whole genome shotgun (WGS) entry which is preliminary data.</text>
</comment>
<accession>A0A5N5STA6</accession>
<feature type="non-terminal residue" evidence="2">
    <location>
        <position position="658"/>
    </location>
</feature>
<feature type="compositionally biased region" description="Polar residues" evidence="1">
    <location>
        <begin position="401"/>
        <end position="412"/>
    </location>
</feature>
<feature type="compositionally biased region" description="Polar residues" evidence="1">
    <location>
        <begin position="362"/>
        <end position="375"/>
    </location>
</feature>
<feature type="compositionally biased region" description="Basic residues" evidence="1">
    <location>
        <begin position="456"/>
        <end position="470"/>
    </location>
</feature>
<dbReference type="OrthoDB" id="10072532at2759"/>
<dbReference type="EMBL" id="SEYY01020500">
    <property type="protein sequence ID" value="KAB7497262.1"/>
    <property type="molecule type" value="Genomic_DNA"/>
</dbReference>
<feature type="compositionally biased region" description="Acidic residues" evidence="1">
    <location>
        <begin position="582"/>
        <end position="591"/>
    </location>
</feature>
<feature type="compositionally biased region" description="Basic and acidic residues" evidence="1">
    <location>
        <begin position="385"/>
        <end position="398"/>
    </location>
</feature>
<feature type="compositionally biased region" description="Basic residues" evidence="1">
    <location>
        <begin position="212"/>
        <end position="225"/>
    </location>
</feature>
<evidence type="ECO:0000313" key="2">
    <source>
        <dbReference type="EMBL" id="KAB7497262.1"/>
    </source>
</evidence>
<dbReference type="AlphaFoldDB" id="A0A5N5STA6"/>
<feature type="compositionally biased region" description="Basic and acidic residues" evidence="1">
    <location>
        <begin position="138"/>
        <end position="158"/>
    </location>
</feature>
<gene>
    <name evidence="2" type="ORF">Anas_07141</name>
</gene>
<feature type="compositionally biased region" description="Low complexity" evidence="1">
    <location>
        <begin position="471"/>
        <end position="509"/>
    </location>
</feature>
<dbReference type="Proteomes" id="UP000326759">
    <property type="component" value="Unassembled WGS sequence"/>
</dbReference>
<dbReference type="PANTHER" id="PTHR46582">
    <property type="entry name" value="ZINC FINGER CCCH DOMAIN-CONTAINING PROTEIN 18"/>
    <property type="match status" value="1"/>
</dbReference>